<dbReference type="EMBL" id="DF973249">
    <property type="protein sequence ID" value="GAU22581.1"/>
    <property type="molecule type" value="Genomic_DNA"/>
</dbReference>
<evidence type="ECO:0000256" key="1">
    <source>
        <dbReference type="SAM" id="MobiDB-lite"/>
    </source>
</evidence>
<dbReference type="InterPro" id="IPR005162">
    <property type="entry name" value="Retrotrans_gag_dom"/>
</dbReference>
<dbReference type="AlphaFoldDB" id="A0A2Z6LTG7"/>
<evidence type="ECO:0000259" key="2">
    <source>
        <dbReference type="Pfam" id="PF03732"/>
    </source>
</evidence>
<organism evidence="3 4">
    <name type="scientific">Trifolium subterraneum</name>
    <name type="common">Subterranean clover</name>
    <dbReference type="NCBI Taxonomy" id="3900"/>
    <lineage>
        <taxon>Eukaryota</taxon>
        <taxon>Viridiplantae</taxon>
        <taxon>Streptophyta</taxon>
        <taxon>Embryophyta</taxon>
        <taxon>Tracheophyta</taxon>
        <taxon>Spermatophyta</taxon>
        <taxon>Magnoliopsida</taxon>
        <taxon>eudicotyledons</taxon>
        <taxon>Gunneridae</taxon>
        <taxon>Pentapetalae</taxon>
        <taxon>rosids</taxon>
        <taxon>fabids</taxon>
        <taxon>Fabales</taxon>
        <taxon>Fabaceae</taxon>
        <taxon>Papilionoideae</taxon>
        <taxon>50 kb inversion clade</taxon>
        <taxon>NPAAA clade</taxon>
        <taxon>Hologalegina</taxon>
        <taxon>IRL clade</taxon>
        <taxon>Trifolieae</taxon>
        <taxon>Trifolium</taxon>
    </lineage>
</organism>
<proteinExistence type="predicted"/>
<protein>
    <recommendedName>
        <fullName evidence="2">Retrotransposon gag domain-containing protein</fullName>
    </recommendedName>
</protein>
<dbReference type="OrthoDB" id="786383at2759"/>
<sequence length="297" mass="34430">MAGHKNTCRKTNDVDLIPSSLNVHNIEITLLPSITLYAYATPQATIQPPRHKNNIFIAIITSLREKFSREKEKEQEKKRKKSRGRGKAREEEEEEGSKELKSKLFFLTLNGSAMIWFKGLKDDLIDSLEELCTNFSSHFTTWKRQPKFVASLSAVVQGKDITLRDYMERFTREVVEEMLLVDKVERTKTSSKKDKKRNSRKDLGETTLCILPSMHQEAKLFRSALPRNLWRPTLDIHGKSRKLIGWTSLNSVDSMSHDHETKDYIQLKDAIEDLINIRKLSRYTKVEGHQGQDNRKS</sequence>
<evidence type="ECO:0000313" key="3">
    <source>
        <dbReference type="EMBL" id="GAU22581.1"/>
    </source>
</evidence>
<keyword evidence="4" id="KW-1185">Reference proteome</keyword>
<reference evidence="4" key="1">
    <citation type="journal article" date="2017" name="Front. Plant Sci.">
        <title>Climate Clever Clovers: New Paradigm to Reduce the Environmental Footprint of Ruminants by Breeding Low Methanogenic Forages Utilizing Haplotype Variation.</title>
        <authorList>
            <person name="Kaur P."/>
            <person name="Appels R."/>
            <person name="Bayer P.E."/>
            <person name="Keeble-Gagnere G."/>
            <person name="Wang J."/>
            <person name="Hirakawa H."/>
            <person name="Shirasawa K."/>
            <person name="Vercoe P."/>
            <person name="Stefanova K."/>
            <person name="Durmic Z."/>
            <person name="Nichols P."/>
            <person name="Revell C."/>
            <person name="Isobe S.N."/>
            <person name="Edwards D."/>
            <person name="Erskine W."/>
        </authorList>
    </citation>
    <scope>NUCLEOTIDE SEQUENCE [LARGE SCALE GENOMIC DNA]</scope>
    <source>
        <strain evidence="4">cv. Daliak</strain>
    </source>
</reference>
<dbReference type="Pfam" id="PF03732">
    <property type="entry name" value="Retrotrans_gag"/>
    <property type="match status" value="1"/>
</dbReference>
<evidence type="ECO:0000313" key="4">
    <source>
        <dbReference type="Proteomes" id="UP000242715"/>
    </source>
</evidence>
<feature type="domain" description="Retrotransposon gag" evidence="2">
    <location>
        <begin position="103"/>
        <end position="172"/>
    </location>
</feature>
<accession>A0A2Z6LTG7</accession>
<feature type="region of interest" description="Disordered" evidence="1">
    <location>
        <begin position="70"/>
        <end position="94"/>
    </location>
</feature>
<name>A0A2Z6LTG7_TRISU</name>
<gene>
    <name evidence="3" type="ORF">TSUD_93490</name>
</gene>
<dbReference type="Proteomes" id="UP000242715">
    <property type="component" value="Unassembled WGS sequence"/>
</dbReference>